<organism evidence="1 2">
    <name type="scientific">Tsukamurella sputi</name>
    <dbReference type="NCBI Taxonomy" id="2591848"/>
    <lineage>
        <taxon>Bacteria</taxon>
        <taxon>Bacillati</taxon>
        <taxon>Actinomycetota</taxon>
        <taxon>Actinomycetes</taxon>
        <taxon>Mycobacteriales</taxon>
        <taxon>Tsukamurellaceae</taxon>
        <taxon>Tsukamurella</taxon>
    </lineage>
</organism>
<reference evidence="1 2" key="1">
    <citation type="submission" date="2019-06" db="EMBL/GenBank/DDBJ databases">
        <authorList>
            <person name="Teng J.L.L."/>
            <person name="Lee H.H."/>
            <person name="Lau S.K.P."/>
            <person name="Woo P.C.Y."/>
        </authorList>
    </citation>
    <scope>NUCLEOTIDE SEQUENCE [LARGE SCALE GENOMIC DNA]</scope>
    <source>
        <strain evidence="1 2">HKU70</strain>
    </source>
</reference>
<sequence>MNIDEQLEHLDEMFLRSITTDFPGILTERERAQVNAYLVLSHAVLEEYLEIVFEAYFQRISGWLRSGFKQLPAACVDLAFAAGAASKPPGYTGWDIRKLVTEEGLAALRKKISSNHGLKERNLQGLAQLTGISWNEFDNFLSTELADLNTLGSKRGAAGHLSPFTEKVTEISASDGPDDVRGWVTAAKNAASKIECYLTSIIRGQEPTTLIGDWDGN</sequence>
<dbReference type="RefSeq" id="WP_146433125.1">
    <property type="nucleotide sequence ID" value="NZ_VIGV01000002.1"/>
</dbReference>
<dbReference type="AlphaFoldDB" id="A0A5C5RT99"/>
<dbReference type="Proteomes" id="UP000319792">
    <property type="component" value="Unassembled WGS sequence"/>
</dbReference>
<comment type="caution">
    <text evidence="1">The sequence shown here is derived from an EMBL/GenBank/DDBJ whole genome shotgun (WGS) entry which is preliminary data.</text>
</comment>
<name>A0A5C5RT99_9ACTN</name>
<dbReference type="OrthoDB" id="5195472at2"/>
<keyword evidence="2" id="KW-1185">Reference proteome</keyword>
<protein>
    <recommendedName>
        <fullName evidence="3">RiboL-PSP-HEPN domain-containing protein</fullName>
    </recommendedName>
</protein>
<evidence type="ECO:0008006" key="3">
    <source>
        <dbReference type="Google" id="ProtNLM"/>
    </source>
</evidence>
<gene>
    <name evidence="1" type="ORF">FK268_08730</name>
</gene>
<evidence type="ECO:0000313" key="1">
    <source>
        <dbReference type="EMBL" id="TWS25275.1"/>
    </source>
</evidence>
<accession>A0A5C5RT99</accession>
<reference evidence="1 2" key="2">
    <citation type="submission" date="2019-08" db="EMBL/GenBank/DDBJ databases">
        <title>Tsukamurella conjunctivitidis sp. nov., Tsukamurella assacharolytica sp. nov. and Tsukamurella sputae sp. nov. isolated from patients with conjunctivitis, bacteraemia (lymphoma) and respiratory infection (sputum) in Hong Kong.</title>
        <authorList>
            <person name="Fok K.M.N."/>
            <person name="Fong J.Y.H."/>
        </authorList>
    </citation>
    <scope>NUCLEOTIDE SEQUENCE [LARGE SCALE GENOMIC DNA]</scope>
    <source>
        <strain evidence="1 2">HKU70</strain>
    </source>
</reference>
<proteinExistence type="predicted"/>
<evidence type="ECO:0000313" key="2">
    <source>
        <dbReference type="Proteomes" id="UP000319792"/>
    </source>
</evidence>
<dbReference type="EMBL" id="VIGV01000002">
    <property type="protein sequence ID" value="TWS25275.1"/>
    <property type="molecule type" value="Genomic_DNA"/>
</dbReference>